<protein>
    <submittedName>
        <fullName evidence="2">Uncharacterized protein</fullName>
    </submittedName>
</protein>
<keyword evidence="3" id="KW-1185">Reference proteome</keyword>
<organism evidence="2 3">
    <name type="scientific">Pleurodeles waltl</name>
    <name type="common">Iberian ribbed newt</name>
    <dbReference type="NCBI Taxonomy" id="8319"/>
    <lineage>
        <taxon>Eukaryota</taxon>
        <taxon>Metazoa</taxon>
        <taxon>Chordata</taxon>
        <taxon>Craniata</taxon>
        <taxon>Vertebrata</taxon>
        <taxon>Euteleostomi</taxon>
        <taxon>Amphibia</taxon>
        <taxon>Batrachia</taxon>
        <taxon>Caudata</taxon>
        <taxon>Salamandroidea</taxon>
        <taxon>Salamandridae</taxon>
        <taxon>Pleurodelinae</taxon>
        <taxon>Pleurodeles</taxon>
    </lineage>
</organism>
<comment type="caution">
    <text evidence="2">The sequence shown here is derived from an EMBL/GenBank/DDBJ whole genome shotgun (WGS) entry which is preliminary data.</text>
</comment>
<feature type="compositionally biased region" description="Basic and acidic residues" evidence="1">
    <location>
        <begin position="94"/>
        <end position="103"/>
    </location>
</feature>
<feature type="compositionally biased region" description="Basic and acidic residues" evidence="1">
    <location>
        <begin position="46"/>
        <end position="64"/>
    </location>
</feature>
<gene>
    <name evidence="2" type="ORF">NDU88_000086</name>
</gene>
<feature type="region of interest" description="Disordered" evidence="1">
    <location>
        <begin position="40"/>
        <end position="122"/>
    </location>
</feature>
<sequence length="122" mass="14415">MRGIVRTRSALGTHGRRTYASWKPGYPGFQRYENSCRTTSTARCCGRGDRRRREEGEHDHERREHGGRRKTQRKAFCLEARRRTPIQDPWTPETRYRTEKDTPRSNNSSTSLERRGFRYGPA</sequence>
<dbReference type="Proteomes" id="UP001066276">
    <property type="component" value="Chromosome 3_2"/>
</dbReference>
<dbReference type="AlphaFoldDB" id="A0AAV7TEU9"/>
<proteinExistence type="predicted"/>
<accession>A0AAV7TEU9</accession>
<dbReference type="EMBL" id="JANPWB010000006">
    <property type="protein sequence ID" value="KAJ1174795.1"/>
    <property type="molecule type" value="Genomic_DNA"/>
</dbReference>
<reference evidence="2" key="1">
    <citation type="journal article" date="2022" name="bioRxiv">
        <title>Sequencing and chromosome-scale assembly of the giantPleurodeles waltlgenome.</title>
        <authorList>
            <person name="Brown T."/>
            <person name="Elewa A."/>
            <person name="Iarovenko S."/>
            <person name="Subramanian E."/>
            <person name="Araus A.J."/>
            <person name="Petzold A."/>
            <person name="Susuki M."/>
            <person name="Suzuki K.-i.T."/>
            <person name="Hayashi T."/>
            <person name="Toyoda A."/>
            <person name="Oliveira C."/>
            <person name="Osipova E."/>
            <person name="Leigh N.D."/>
            <person name="Simon A."/>
            <person name="Yun M.H."/>
        </authorList>
    </citation>
    <scope>NUCLEOTIDE SEQUENCE</scope>
    <source>
        <strain evidence="2">20211129_DDA</strain>
        <tissue evidence="2">Liver</tissue>
    </source>
</reference>
<name>A0AAV7TEU9_PLEWA</name>
<evidence type="ECO:0000313" key="2">
    <source>
        <dbReference type="EMBL" id="KAJ1174795.1"/>
    </source>
</evidence>
<evidence type="ECO:0000313" key="3">
    <source>
        <dbReference type="Proteomes" id="UP001066276"/>
    </source>
</evidence>
<evidence type="ECO:0000256" key="1">
    <source>
        <dbReference type="SAM" id="MobiDB-lite"/>
    </source>
</evidence>